<dbReference type="InterPro" id="IPR025358">
    <property type="entry name" value="DUF4262"/>
</dbReference>
<protein>
    <submittedName>
        <fullName evidence="1">DUF4262 domain-containing protein</fullName>
    </submittedName>
</protein>
<evidence type="ECO:0000313" key="2">
    <source>
        <dbReference type="Proteomes" id="UP001202281"/>
    </source>
</evidence>
<comment type="caution">
    <text evidence="1">The sequence shown here is derived from an EMBL/GenBank/DDBJ whole genome shotgun (WGS) entry which is preliminary data.</text>
</comment>
<organism evidence="1 2">
    <name type="scientific">Novosphingobium beihaiensis</name>
    <dbReference type="NCBI Taxonomy" id="2930389"/>
    <lineage>
        <taxon>Bacteria</taxon>
        <taxon>Pseudomonadati</taxon>
        <taxon>Pseudomonadota</taxon>
        <taxon>Alphaproteobacteria</taxon>
        <taxon>Sphingomonadales</taxon>
        <taxon>Sphingomonadaceae</taxon>
        <taxon>Novosphingobium</taxon>
    </lineage>
</organism>
<reference evidence="1 2" key="1">
    <citation type="submission" date="2022-04" db="EMBL/GenBank/DDBJ databases">
        <title>Identification of a novel bacterium isolated from mangrove sediments.</title>
        <authorList>
            <person name="Pan X."/>
        </authorList>
    </citation>
    <scope>NUCLEOTIDE SEQUENCE [LARGE SCALE GENOMIC DNA]</scope>
    <source>
        <strain evidence="1 2">B2638</strain>
    </source>
</reference>
<sequence>MGKLFSRKLDRHEQCVVDNIRDYGCQVQFVFDPDGIQPDFSYSIGFPVSVGQPEVIVYGLRNELMHSMVNEMHRQCADGLVLRDGARVSGLLEGFDCVLRHVTAPAAIKEHLGWAIWYHRNQRSVELGEAYQIVWPGAQQGLFPWEKGCDEYVISQQPALYETSIH</sequence>
<gene>
    <name evidence="1" type="ORF">MTR66_01770</name>
</gene>
<dbReference type="Proteomes" id="UP001202281">
    <property type="component" value="Unassembled WGS sequence"/>
</dbReference>
<proteinExistence type="predicted"/>
<dbReference type="EMBL" id="JALHLG010000003">
    <property type="protein sequence ID" value="MCJ2185534.1"/>
    <property type="molecule type" value="Genomic_DNA"/>
</dbReference>
<keyword evidence="2" id="KW-1185">Reference proteome</keyword>
<name>A0ABT0BLF3_9SPHN</name>
<dbReference type="Pfam" id="PF14081">
    <property type="entry name" value="DUF4262"/>
    <property type="match status" value="1"/>
</dbReference>
<dbReference type="RefSeq" id="WP_243917379.1">
    <property type="nucleotide sequence ID" value="NZ_JALHLG010000003.1"/>
</dbReference>
<accession>A0ABT0BLF3</accession>
<evidence type="ECO:0000313" key="1">
    <source>
        <dbReference type="EMBL" id="MCJ2185534.1"/>
    </source>
</evidence>